<accession>A0ABM0ZZX8</accession>
<dbReference type="InterPro" id="IPR020472">
    <property type="entry name" value="WD40_PAC1"/>
</dbReference>
<keyword evidence="3 8" id="KW-0853">WD repeat</keyword>
<feature type="repeat" description="WD" evidence="8">
    <location>
        <begin position="53"/>
        <end position="94"/>
    </location>
</feature>
<dbReference type="GeneID" id="101864618"/>
<feature type="repeat" description="WD" evidence="8">
    <location>
        <begin position="240"/>
        <end position="262"/>
    </location>
</feature>
<dbReference type="PANTHER" id="PTHR22842">
    <property type="entry name" value="WD40 REPEAT PROTEIN"/>
    <property type="match status" value="1"/>
</dbReference>
<organism evidence="9 10">
    <name type="scientific">Aplysia californica</name>
    <name type="common">California sea hare</name>
    <dbReference type="NCBI Taxonomy" id="6500"/>
    <lineage>
        <taxon>Eukaryota</taxon>
        <taxon>Metazoa</taxon>
        <taxon>Spiralia</taxon>
        <taxon>Lophotrochozoa</taxon>
        <taxon>Mollusca</taxon>
        <taxon>Gastropoda</taxon>
        <taxon>Heterobranchia</taxon>
        <taxon>Euthyneura</taxon>
        <taxon>Tectipleura</taxon>
        <taxon>Aplysiida</taxon>
        <taxon>Aplysioidea</taxon>
        <taxon>Aplysiidae</taxon>
        <taxon>Aplysia</taxon>
    </lineage>
</organism>
<comment type="similarity">
    <text evidence="5">Belongs to the WD repeat MORG1 family.</text>
</comment>
<protein>
    <recommendedName>
        <fullName evidence="6">WD repeat domain-containing protein 83</fullName>
    </recommendedName>
    <alternativeName>
        <fullName evidence="7">Mitogen-activated protein kinase organizer 1</fullName>
    </alternativeName>
</protein>
<proteinExistence type="inferred from homology"/>
<evidence type="ECO:0000256" key="6">
    <source>
        <dbReference type="ARBA" id="ARBA00040453"/>
    </source>
</evidence>
<evidence type="ECO:0000313" key="9">
    <source>
        <dbReference type="Proteomes" id="UP000694888"/>
    </source>
</evidence>
<evidence type="ECO:0000313" key="10">
    <source>
        <dbReference type="RefSeq" id="XP_012937999.1"/>
    </source>
</evidence>
<dbReference type="PROSITE" id="PS50294">
    <property type="entry name" value="WD_REPEATS_REGION"/>
    <property type="match status" value="2"/>
</dbReference>
<dbReference type="PANTHER" id="PTHR22842:SF3">
    <property type="entry name" value="WD REPEAT DOMAIN-CONTAINING PROTEIN 83"/>
    <property type="match status" value="1"/>
</dbReference>
<dbReference type="InterPro" id="IPR015943">
    <property type="entry name" value="WD40/YVTN_repeat-like_dom_sf"/>
</dbReference>
<dbReference type="RefSeq" id="XP_012937999.1">
    <property type="nucleotide sequence ID" value="XM_013082545.2"/>
</dbReference>
<evidence type="ECO:0000256" key="2">
    <source>
        <dbReference type="ARBA" id="ARBA00022490"/>
    </source>
</evidence>
<evidence type="ECO:0000256" key="5">
    <source>
        <dbReference type="ARBA" id="ARBA00038145"/>
    </source>
</evidence>
<keyword evidence="9" id="KW-1185">Reference proteome</keyword>
<dbReference type="Gene3D" id="2.130.10.10">
    <property type="entry name" value="YVTN repeat-like/Quinoprotein amine dehydrogenase"/>
    <property type="match status" value="1"/>
</dbReference>
<evidence type="ECO:0000256" key="8">
    <source>
        <dbReference type="PROSITE-ProRule" id="PRU00221"/>
    </source>
</evidence>
<dbReference type="PROSITE" id="PS50082">
    <property type="entry name" value="WD_REPEATS_2"/>
    <property type="match status" value="4"/>
</dbReference>
<evidence type="ECO:0000256" key="4">
    <source>
        <dbReference type="ARBA" id="ARBA00022737"/>
    </source>
</evidence>
<evidence type="ECO:0000256" key="7">
    <source>
        <dbReference type="ARBA" id="ARBA00042222"/>
    </source>
</evidence>
<dbReference type="PRINTS" id="PR00320">
    <property type="entry name" value="GPROTEINBRPT"/>
</dbReference>
<dbReference type="InterPro" id="IPR051980">
    <property type="entry name" value="WD_repeat_MORG1"/>
</dbReference>
<dbReference type="SMART" id="SM00320">
    <property type="entry name" value="WD40"/>
    <property type="match status" value="7"/>
</dbReference>
<dbReference type="PROSITE" id="PS00678">
    <property type="entry name" value="WD_REPEATS_1"/>
    <property type="match status" value="2"/>
</dbReference>
<dbReference type="InterPro" id="IPR019775">
    <property type="entry name" value="WD40_repeat_CS"/>
</dbReference>
<sequence>MTWANKKTQTLQCKQGAVRAVRFNVDGNYCLTCGSDKSVKLWNPLRGLHLKTYSGHGYEVLDAQSSGDNSHICSGGMDKTVVLFDVSTGQAIRKYRDHAGTVNCVSFNEESTLILSGSLDCSIRTWDVRSRKNQPIQVLDEAKDSVTFVQVSDHEILSGSADSRIRRYDLRIGRMFTDFVGKPVSCVNFTRDGQCVLVSAQDTSIKLFDKDTGEMLNEYTGLKNSNYKIESCLNQSDTHILSGSEDGKIYVWDLVEAKLCDTLDHETSRAVHSISHHPSQPAVLSACGDNVSVWESNSEAGDVS</sequence>
<comment type="subcellular location">
    <subcellularLocation>
        <location evidence="1">Cytoplasm</location>
    </subcellularLocation>
</comment>
<gene>
    <name evidence="10" type="primary">LOC101864618</name>
</gene>
<dbReference type="CDD" id="cd00200">
    <property type="entry name" value="WD40"/>
    <property type="match status" value="1"/>
</dbReference>
<dbReference type="Pfam" id="PF00400">
    <property type="entry name" value="WD40"/>
    <property type="match status" value="5"/>
</dbReference>
<keyword evidence="4" id="KW-0677">Repeat</keyword>
<reference evidence="10" key="1">
    <citation type="submission" date="2025-08" db="UniProtKB">
        <authorList>
            <consortium name="RefSeq"/>
        </authorList>
    </citation>
    <scope>IDENTIFICATION</scope>
</reference>
<feature type="repeat" description="WD" evidence="8">
    <location>
        <begin position="11"/>
        <end position="43"/>
    </location>
</feature>
<dbReference type="InterPro" id="IPR001680">
    <property type="entry name" value="WD40_rpt"/>
</dbReference>
<dbReference type="Proteomes" id="UP000694888">
    <property type="component" value="Unplaced"/>
</dbReference>
<feature type="repeat" description="WD" evidence="8">
    <location>
        <begin position="95"/>
        <end position="136"/>
    </location>
</feature>
<dbReference type="InterPro" id="IPR036322">
    <property type="entry name" value="WD40_repeat_dom_sf"/>
</dbReference>
<dbReference type="SUPFAM" id="SSF50978">
    <property type="entry name" value="WD40 repeat-like"/>
    <property type="match status" value="1"/>
</dbReference>
<keyword evidence="2" id="KW-0963">Cytoplasm</keyword>
<evidence type="ECO:0000256" key="3">
    <source>
        <dbReference type="ARBA" id="ARBA00022574"/>
    </source>
</evidence>
<evidence type="ECO:0000256" key="1">
    <source>
        <dbReference type="ARBA" id="ARBA00004496"/>
    </source>
</evidence>
<name>A0ABM0ZZX8_APLCA</name>